<evidence type="ECO:0000256" key="4">
    <source>
        <dbReference type="ARBA" id="ARBA00022614"/>
    </source>
</evidence>
<name>A0AAN8GK26_PATCE</name>
<feature type="compositionally biased region" description="Polar residues" evidence="10">
    <location>
        <begin position="1106"/>
        <end position="1121"/>
    </location>
</feature>
<dbReference type="InterPro" id="IPR003591">
    <property type="entry name" value="Leu-rich_rpt_typical-subtyp"/>
</dbReference>
<proteinExistence type="inferred from homology"/>
<protein>
    <recommendedName>
        <fullName evidence="12">TIR domain-containing protein</fullName>
    </recommendedName>
</protein>
<dbReference type="PRINTS" id="PR01537">
    <property type="entry name" value="INTRLKN1R1F"/>
</dbReference>
<dbReference type="InterPro" id="IPR001611">
    <property type="entry name" value="Leu-rich_rpt"/>
</dbReference>
<comment type="similarity">
    <text evidence="2">Belongs to the Toll-like receptor family.</text>
</comment>
<dbReference type="Gene3D" id="3.80.10.10">
    <property type="entry name" value="Ribonuclease Inhibitor"/>
    <property type="match status" value="5"/>
</dbReference>
<sequence length="1170" mass="133697">MFKILPKLLVLKIENCQISQIPELAFSGLNKLEELTIKYSSISLIHENSFSSLPRLRLLEFISSGVRHLPKLCSVKTLRTLNVSHNFITSYDKTGVKCDNDNDQLPNFEVLDVSYNLIETIPLWLGNSFPKLKRLTSSDNVVSRIDSGTINNLPELMWLDLGNNSLTSIDSGMMSNCSGLVVLSLGDNPVQNLPAGLMSNHSKLVHLYLNNLSLHDDIWSEFLTLKRLEYLHLRSNLLTFVNSSVMERIPLLKELDLSNNFITQFNIFTFKDQYMLKLLNLSNNAIQVVPKQAFKLIHSLKELDMSRNNLTSFSKSAFKGLRKLKSVDLSQNKLKGFSIGVFNEVSTLQKLNLSHNILTKLPGFHEMHSLDVLDLSTNHLAIIDISTFFGLTGLVELDLFNNKIEYIPHGVFQHCQQLERLNLADNGIRQISAGGFLNLKKLNYLNLGQNNLAETVTVLSSLNSLTNLILKENSVTKIYRGQFPDAIQTLDLSYNKITYMAPFTFRTMKNLKSVRLEFNKLTSLQMQSVEIPRDVHPKPLFYISANPLQCDCSLSWLKELAESDAANVDLYPNIVDLQLLRCTSVYNSSPKFFKYVPRSDFLCSYREKCEYNCPCCGTKTCACRYECPAGCQCLISDDKTNIHKVHCENQNMTSVPVAIPYAVTDLMLDGNNFTTLPPDVFKDLENVKRLYLNNSNIHALQNASFIGLNNVEELYLNNNNITVIPSLSFPELGKLQTLYLNNNDIHRIEDESLGHLESLRILALDNNMLEVIPLNDLKQLLKNSHVSLAQNPWSCDFNFVCSFVDLLTSHSKMIMDSSDVKCTWDDDAYSISLLDDEVQMQCSSNKTDFINSTIEQPQTKGRDVHIAALVTISVATGIIFGVLILIYWKRDLIQVWCFIKYGWRVHNNTDDDDDDTKRPFDAFLSYSNRDELFVINELAPRLEHGEKKYKLCLHYRDFPIGACIAETIVRSVECSKRTVMLISDHFLQSEWCRYEFQTAHHQVLTEKKNRLILILLHDIDHNKLDSQLKLYFKTRTYLKYNDPWFWDKLYYAMPDTCLPVLERNGTIKRERLPMDDRFQRNISQLSDQILNEDMYEVPLTNHYQTIESPGNSEYTYGSSSGHYEEVHPCPNPTVITRINPPPPVPKHPPPPRSSSICKPPPSRTSSVCKL</sequence>
<dbReference type="PROSITE" id="PS50104">
    <property type="entry name" value="TIR"/>
    <property type="match status" value="1"/>
</dbReference>
<evidence type="ECO:0000256" key="7">
    <source>
        <dbReference type="ARBA" id="ARBA00022737"/>
    </source>
</evidence>
<dbReference type="InterPro" id="IPR035897">
    <property type="entry name" value="Toll_tir_struct_dom_sf"/>
</dbReference>
<keyword evidence="8 11" id="KW-1133">Transmembrane helix</keyword>
<dbReference type="SUPFAM" id="SSF52200">
    <property type="entry name" value="Toll/Interleukin receptor TIR domain"/>
    <property type="match status" value="1"/>
</dbReference>
<dbReference type="Gene3D" id="3.40.50.10140">
    <property type="entry name" value="Toll/interleukin-1 receptor homology (TIR) domain"/>
    <property type="match status" value="1"/>
</dbReference>
<keyword evidence="7" id="KW-0677">Repeat</keyword>
<dbReference type="FunFam" id="3.80.10.10:FF:001438">
    <property type="entry name" value="Uncharacterized protein"/>
    <property type="match status" value="1"/>
</dbReference>
<reference evidence="13 14" key="1">
    <citation type="submission" date="2024-01" db="EMBL/GenBank/DDBJ databases">
        <title>The genome of the rayed Mediterranean limpet Patella caerulea (Linnaeus, 1758).</title>
        <authorList>
            <person name="Anh-Thu Weber A."/>
            <person name="Halstead-Nussloch G."/>
        </authorList>
    </citation>
    <scope>NUCLEOTIDE SEQUENCE [LARGE SCALE GENOMIC DNA]</scope>
    <source>
        <strain evidence="13">AATW-2023a</strain>
        <tissue evidence="13">Whole specimen</tissue>
    </source>
</reference>
<feature type="domain" description="TIR" evidence="12">
    <location>
        <begin position="918"/>
        <end position="1053"/>
    </location>
</feature>
<evidence type="ECO:0000259" key="12">
    <source>
        <dbReference type="PROSITE" id="PS50104"/>
    </source>
</evidence>
<dbReference type="EMBL" id="JAZGQO010000015">
    <property type="protein sequence ID" value="KAK6169514.1"/>
    <property type="molecule type" value="Genomic_DNA"/>
</dbReference>
<feature type="region of interest" description="Disordered" evidence="10">
    <location>
        <begin position="1106"/>
        <end position="1170"/>
    </location>
</feature>
<keyword evidence="14" id="KW-1185">Reference proteome</keyword>
<dbReference type="SMART" id="SM00364">
    <property type="entry name" value="LRR_BAC"/>
    <property type="match status" value="7"/>
</dbReference>
<organism evidence="13 14">
    <name type="scientific">Patella caerulea</name>
    <name type="common">Rayed Mediterranean limpet</name>
    <dbReference type="NCBI Taxonomy" id="87958"/>
    <lineage>
        <taxon>Eukaryota</taxon>
        <taxon>Metazoa</taxon>
        <taxon>Spiralia</taxon>
        <taxon>Lophotrochozoa</taxon>
        <taxon>Mollusca</taxon>
        <taxon>Gastropoda</taxon>
        <taxon>Patellogastropoda</taxon>
        <taxon>Patelloidea</taxon>
        <taxon>Patellidae</taxon>
        <taxon>Patella</taxon>
    </lineage>
</organism>
<dbReference type="InterPro" id="IPR032675">
    <property type="entry name" value="LRR_dom_sf"/>
</dbReference>
<dbReference type="SUPFAM" id="SSF52058">
    <property type="entry name" value="L domain-like"/>
    <property type="match status" value="3"/>
</dbReference>
<comment type="caution">
    <text evidence="13">The sequence shown here is derived from an EMBL/GenBank/DDBJ whole genome shotgun (WGS) entry which is preliminary data.</text>
</comment>
<evidence type="ECO:0000256" key="11">
    <source>
        <dbReference type="SAM" id="Phobius"/>
    </source>
</evidence>
<feature type="compositionally biased region" description="Pro residues" evidence="10">
    <location>
        <begin position="1139"/>
        <end position="1162"/>
    </location>
</feature>
<dbReference type="GO" id="GO:0007165">
    <property type="term" value="P:signal transduction"/>
    <property type="evidence" value="ECO:0007669"/>
    <property type="project" value="InterPro"/>
</dbReference>
<accession>A0AAN8GK26</accession>
<evidence type="ECO:0000256" key="8">
    <source>
        <dbReference type="ARBA" id="ARBA00022989"/>
    </source>
</evidence>
<dbReference type="Pfam" id="PF01582">
    <property type="entry name" value="TIR"/>
    <property type="match status" value="1"/>
</dbReference>
<evidence type="ECO:0000256" key="6">
    <source>
        <dbReference type="ARBA" id="ARBA00022729"/>
    </source>
</evidence>
<evidence type="ECO:0000256" key="1">
    <source>
        <dbReference type="ARBA" id="ARBA00004236"/>
    </source>
</evidence>
<keyword evidence="6" id="KW-0732">Signal</keyword>
<evidence type="ECO:0000256" key="5">
    <source>
        <dbReference type="ARBA" id="ARBA00022692"/>
    </source>
</evidence>
<keyword evidence="5 11" id="KW-0812">Transmembrane</keyword>
<keyword evidence="3" id="KW-1003">Cell membrane</keyword>
<dbReference type="PROSITE" id="PS51450">
    <property type="entry name" value="LRR"/>
    <property type="match status" value="5"/>
</dbReference>
<dbReference type="Pfam" id="PF13855">
    <property type="entry name" value="LRR_8"/>
    <property type="match status" value="6"/>
</dbReference>
<dbReference type="SMART" id="SM00369">
    <property type="entry name" value="LRR_TYP"/>
    <property type="match status" value="23"/>
</dbReference>
<dbReference type="SMART" id="SM00365">
    <property type="entry name" value="LRR_SD22"/>
    <property type="match status" value="10"/>
</dbReference>
<keyword evidence="4" id="KW-0433">Leucine-rich repeat</keyword>
<gene>
    <name evidence="13" type="ORF">SNE40_020554</name>
</gene>
<evidence type="ECO:0000256" key="10">
    <source>
        <dbReference type="SAM" id="MobiDB-lite"/>
    </source>
</evidence>
<comment type="subcellular location">
    <subcellularLocation>
        <location evidence="1">Cell membrane</location>
    </subcellularLocation>
</comment>
<dbReference type="PANTHER" id="PTHR24366:SF171">
    <property type="entry name" value="LEUCINE RICH REPEAT NEURONAL 4"/>
    <property type="match status" value="1"/>
</dbReference>
<dbReference type="FunFam" id="3.80.10.10:FF:001164">
    <property type="entry name" value="GH01279p"/>
    <property type="match status" value="1"/>
</dbReference>
<dbReference type="PANTHER" id="PTHR24366">
    <property type="entry name" value="IG(IMMUNOGLOBULIN) AND LRR(LEUCINE RICH REPEAT) DOMAINS"/>
    <property type="match status" value="1"/>
</dbReference>
<dbReference type="AlphaFoldDB" id="A0AAN8GK26"/>
<dbReference type="GO" id="GO:0005886">
    <property type="term" value="C:plasma membrane"/>
    <property type="evidence" value="ECO:0007669"/>
    <property type="project" value="UniProtKB-SubCell"/>
</dbReference>
<evidence type="ECO:0000256" key="9">
    <source>
        <dbReference type="ARBA" id="ARBA00023136"/>
    </source>
</evidence>
<evidence type="ECO:0000256" key="2">
    <source>
        <dbReference type="ARBA" id="ARBA00009634"/>
    </source>
</evidence>
<dbReference type="FunFam" id="3.40.50.10140:FF:000021">
    <property type="entry name" value="Toll receptor 13"/>
    <property type="match status" value="1"/>
</dbReference>
<dbReference type="Proteomes" id="UP001347796">
    <property type="component" value="Unassembled WGS sequence"/>
</dbReference>
<evidence type="ECO:0000313" key="13">
    <source>
        <dbReference type="EMBL" id="KAK6169514.1"/>
    </source>
</evidence>
<keyword evidence="9 11" id="KW-0472">Membrane</keyword>
<evidence type="ECO:0000313" key="14">
    <source>
        <dbReference type="Proteomes" id="UP001347796"/>
    </source>
</evidence>
<evidence type="ECO:0000256" key="3">
    <source>
        <dbReference type="ARBA" id="ARBA00022475"/>
    </source>
</evidence>
<dbReference type="InterPro" id="IPR000157">
    <property type="entry name" value="TIR_dom"/>
</dbReference>
<dbReference type="SMART" id="SM00255">
    <property type="entry name" value="TIR"/>
    <property type="match status" value="1"/>
</dbReference>
<feature type="transmembrane region" description="Helical" evidence="11">
    <location>
        <begin position="866"/>
        <end position="888"/>
    </location>
</feature>